<evidence type="ECO:0000313" key="1">
    <source>
        <dbReference type="EMBL" id="EXI62884.1"/>
    </source>
</evidence>
<dbReference type="Proteomes" id="UP000054123">
    <property type="component" value="Unassembled WGS sequence"/>
</dbReference>
<sequence>MHKNHLVLLFKNKAILLFGWQKTVGGFYEIFAYFYQNGFWWFKI</sequence>
<evidence type="ECO:0000313" key="2">
    <source>
        <dbReference type="Proteomes" id="UP000054123"/>
    </source>
</evidence>
<gene>
    <name evidence="1" type="ORF">AK33_03460</name>
</gene>
<dbReference type="EMBL" id="JANJ01000002">
    <property type="protein sequence ID" value="EXI62884.1"/>
    <property type="molecule type" value="Genomic_DNA"/>
</dbReference>
<name>A0A011P939_9PAST</name>
<organism evidence="1 2">
    <name type="scientific">Mannheimia granulomatis</name>
    <dbReference type="NCBI Taxonomy" id="85402"/>
    <lineage>
        <taxon>Bacteria</taxon>
        <taxon>Pseudomonadati</taxon>
        <taxon>Pseudomonadota</taxon>
        <taxon>Gammaproteobacteria</taxon>
        <taxon>Pasteurellales</taxon>
        <taxon>Pasteurellaceae</taxon>
        <taxon>Mannheimia</taxon>
    </lineage>
</organism>
<reference evidence="1 2" key="1">
    <citation type="journal article" date="2014" name="Genome Announc.">
        <title>Genome Sequence of a Presumptive Mannheimia haemolytica Strain with an A1/A6-Cross-Reactive Serotype from a White-Tailed Deer (Odocoileus virginianus).</title>
        <authorList>
            <person name="Lawrence P.K."/>
            <person name="Bey R.F."/>
            <person name="Wiener B."/>
            <person name="Kittichotirat W."/>
            <person name="Bumgarner R.E."/>
        </authorList>
    </citation>
    <scope>NUCLEOTIDE SEQUENCE [LARGE SCALE GENOMIC DNA]</scope>
    <source>
        <strain evidence="1 2">PKL10</strain>
    </source>
</reference>
<accession>A0A011P939</accession>
<dbReference type="PATRIC" id="fig|1450449.3.peg.664"/>
<keyword evidence="2" id="KW-1185">Reference proteome</keyword>
<dbReference type="AlphaFoldDB" id="A0A011P939"/>
<protein>
    <submittedName>
        <fullName evidence="1">Uncharacterized protein</fullName>
    </submittedName>
</protein>
<proteinExistence type="predicted"/>
<comment type="caution">
    <text evidence="1">The sequence shown here is derived from an EMBL/GenBank/DDBJ whole genome shotgun (WGS) entry which is preliminary data.</text>
</comment>